<dbReference type="VEuPathDB" id="TrichDB:TRFO_29619"/>
<dbReference type="AlphaFoldDB" id="A0A1J4JZV1"/>
<dbReference type="Proteomes" id="UP000179807">
    <property type="component" value="Unassembled WGS sequence"/>
</dbReference>
<evidence type="ECO:0000313" key="4">
    <source>
        <dbReference type="EMBL" id="OHT03060.1"/>
    </source>
</evidence>
<sequence>MNINSTTSVYVFTQCKLTCPDFWTALFSEVGDILPGEKGIQIFYNQHDDIRVLVNYIDETSADKAISEFNYTRLDNLPIHLIKESDLPLLNSTTGKLLIGNLDSKISAQQLHESLQNFGDILFCDCQLAGNEESGFSMVQFRNHNDAIKALDYLEGSTIDLRPVSVQLFTKKHYQLCDWVFHPNEQLTPYEDLSYSNMIYVDKLPSFIQCDNDIKYLFSRIGKVKIAKLLTGRKGIIEMISSEGKWKAVNSFKSRSINGSFIHCIPINSFFQYHKLTK</sequence>
<dbReference type="GeneID" id="94841584"/>
<dbReference type="Pfam" id="PF00076">
    <property type="entry name" value="RRM_1"/>
    <property type="match status" value="1"/>
</dbReference>
<dbReference type="GO" id="GO:0003729">
    <property type="term" value="F:mRNA binding"/>
    <property type="evidence" value="ECO:0007669"/>
    <property type="project" value="TreeGrafter"/>
</dbReference>
<dbReference type="PROSITE" id="PS50102">
    <property type="entry name" value="RRM"/>
    <property type="match status" value="1"/>
</dbReference>
<dbReference type="SUPFAM" id="SSF54928">
    <property type="entry name" value="RNA-binding domain, RBD"/>
    <property type="match status" value="2"/>
</dbReference>
<dbReference type="InterPro" id="IPR035979">
    <property type="entry name" value="RBD_domain_sf"/>
</dbReference>
<dbReference type="CDD" id="cd00590">
    <property type="entry name" value="RRM_SF"/>
    <property type="match status" value="2"/>
</dbReference>
<name>A0A1J4JZV1_9EUKA</name>
<dbReference type="GO" id="GO:1990904">
    <property type="term" value="C:ribonucleoprotein complex"/>
    <property type="evidence" value="ECO:0007669"/>
    <property type="project" value="TreeGrafter"/>
</dbReference>
<evidence type="ECO:0000259" key="3">
    <source>
        <dbReference type="PROSITE" id="PS50102"/>
    </source>
</evidence>
<protein>
    <recommendedName>
        <fullName evidence="3">RRM domain-containing protein</fullName>
    </recommendedName>
</protein>
<organism evidence="4 5">
    <name type="scientific">Tritrichomonas foetus</name>
    <dbReference type="NCBI Taxonomy" id="1144522"/>
    <lineage>
        <taxon>Eukaryota</taxon>
        <taxon>Metamonada</taxon>
        <taxon>Parabasalia</taxon>
        <taxon>Tritrichomonadida</taxon>
        <taxon>Tritrichomonadidae</taxon>
        <taxon>Tritrichomonas</taxon>
    </lineage>
</organism>
<gene>
    <name evidence="4" type="ORF">TRFO_29619</name>
</gene>
<dbReference type="PANTHER" id="PTHR23003:SF3">
    <property type="entry name" value="FI21236P1-RELATED"/>
    <property type="match status" value="1"/>
</dbReference>
<keyword evidence="1 2" id="KW-0694">RNA-binding</keyword>
<keyword evidence="5" id="KW-1185">Reference proteome</keyword>
<dbReference type="PANTHER" id="PTHR23003">
    <property type="entry name" value="RNA RECOGNITION MOTIF RRM DOMAIN CONTAINING PROTEIN"/>
    <property type="match status" value="1"/>
</dbReference>
<dbReference type="InterPro" id="IPR012677">
    <property type="entry name" value="Nucleotide-bd_a/b_plait_sf"/>
</dbReference>
<accession>A0A1J4JZV1</accession>
<evidence type="ECO:0000313" key="5">
    <source>
        <dbReference type="Proteomes" id="UP000179807"/>
    </source>
</evidence>
<dbReference type="InterPro" id="IPR050374">
    <property type="entry name" value="RRT5_SRSF_SR"/>
</dbReference>
<dbReference type="SMART" id="SM00360">
    <property type="entry name" value="RRM"/>
    <property type="match status" value="2"/>
</dbReference>
<dbReference type="EMBL" id="MLAK01000841">
    <property type="protein sequence ID" value="OHT03060.1"/>
    <property type="molecule type" value="Genomic_DNA"/>
</dbReference>
<dbReference type="InterPro" id="IPR000504">
    <property type="entry name" value="RRM_dom"/>
</dbReference>
<dbReference type="OrthoDB" id="6730379at2759"/>
<proteinExistence type="predicted"/>
<dbReference type="GO" id="GO:0005737">
    <property type="term" value="C:cytoplasm"/>
    <property type="evidence" value="ECO:0007669"/>
    <property type="project" value="TreeGrafter"/>
</dbReference>
<feature type="domain" description="RRM" evidence="3">
    <location>
        <begin position="95"/>
        <end position="171"/>
    </location>
</feature>
<comment type="caution">
    <text evidence="4">The sequence shown here is derived from an EMBL/GenBank/DDBJ whole genome shotgun (WGS) entry which is preliminary data.</text>
</comment>
<dbReference type="RefSeq" id="XP_068356196.1">
    <property type="nucleotide sequence ID" value="XM_068506880.1"/>
</dbReference>
<evidence type="ECO:0000256" key="2">
    <source>
        <dbReference type="PROSITE-ProRule" id="PRU00176"/>
    </source>
</evidence>
<dbReference type="Gene3D" id="3.30.70.330">
    <property type="match status" value="4"/>
</dbReference>
<evidence type="ECO:0000256" key="1">
    <source>
        <dbReference type="ARBA" id="ARBA00022884"/>
    </source>
</evidence>
<reference evidence="4" key="1">
    <citation type="submission" date="2016-10" db="EMBL/GenBank/DDBJ databases">
        <authorList>
            <person name="Benchimol M."/>
            <person name="Almeida L.G."/>
            <person name="Vasconcelos A.T."/>
            <person name="Perreira-Neves A."/>
            <person name="Rosa I.A."/>
            <person name="Tasca T."/>
            <person name="Bogo M.R."/>
            <person name="de Souza W."/>
        </authorList>
    </citation>
    <scope>NUCLEOTIDE SEQUENCE [LARGE SCALE GENOMIC DNA]</scope>
    <source>
        <strain evidence="4">K</strain>
    </source>
</reference>
<dbReference type="GO" id="GO:0005634">
    <property type="term" value="C:nucleus"/>
    <property type="evidence" value="ECO:0007669"/>
    <property type="project" value="TreeGrafter"/>
</dbReference>